<comment type="cofactor">
    <cofactor evidence="1">
        <name>FMN</name>
        <dbReference type="ChEBI" id="CHEBI:58210"/>
    </cofactor>
</comment>
<dbReference type="EMBL" id="MTEJ01000695">
    <property type="protein sequence ID" value="OQW99512.1"/>
    <property type="molecule type" value="Genomic_DNA"/>
</dbReference>
<organism evidence="6 7">
    <name type="scientific">Thiothrix lacustris</name>
    <dbReference type="NCBI Taxonomy" id="525917"/>
    <lineage>
        <taxon>Bacteria</taxon>
        <taxon>Pseudomonadati</taxon>
        <taxon>Pseudomonadota</taxon>
        <taxon>Gammaproteobacteria</taxon>
        <taxon>Thiotrichales</taxon>
        <taxon>Thiotrichaceae</taxon>
        <taxon>Thiothrix</taxon>
    </lineage>
</organism>
<evidence type="ECO:0000256" key="1">
    <source>
        <dbReference type="ARBA" id="ARBA00001917"/>
    </source>
</evidence>
<gene>
    <name evidence="6" type="ORF">BWK73_50370</name>
</gene>
<evidence type="ECO:0000256" key="2">
    <source>
        <dbReference type="ARBA" id="ARBA00022630"/>
    </source>
</evidence>
<dbReference type="SUPFAM" id="SSF50475">
    <property type="entry name" value="FMN-binding split barrel"/>
    <property type="match status" value="1"/>
</dbReference>
<comment type="similarity">
    <text evidence="4">Belongs to the flavoredoxin family.</text>
</comment>
<dbReference type="PANTHER" id="PTHR33798">
    <property type="entry name" value="FLAVOPROTEIN OXYGENASE"/>
    <property type="match status" value="1"/>
</dbReference>
<dbReference type="Proteomes" id="UP000192491">
    <property type="component" value="Unassembled WGS sequence"/>
</dbReference>
<protein>
    <submittedName>
        <fullName evidence="6">Protein/domain typically associated with flavoprotein oxygenase, DIM6/NTAB family protein</fullName>
    </submittedName>
</protein>
<evidence type="ECO:0000256" key="3">
    <source>
        <dbReference type="ARBA" id="ARBA00022643"/>
    </source>
</evidence>
<dbReference type="Pfam" id="PF01613">
    <property type="entry name" value="Flavin_Reduct"/>
    <property type="match status" value="1"/>
</dbReference>
<comment type="caution">
    <text evidence="6">The sequence shown here is derived from an EMBL/GenBank/DDBJ whole genome shotgun (WGS) entry which is preliminary data.</text>
</comment>
<dbReference type="Gene3D" id="2.30.110.10">
    <property type="entry name" value="Electron Transport, Fmn-binding Protein, Chain A"/>
    <property type="match status" value="1"/>
</dbReference>
<dbReference type="InterPro" id="IPR012349">
    <property type="entry name" value="Split_barrel_FMN-bd"/>
</dbReference>
<dbReference type="AlphaFoldDB" id="A0A1Y1Q8G3"/>
<proteinExistence type="inferred from homology"/>
<dbReference type="GO" id="GO:0010181">
    <property type="term" value="F:FMN binding"/>
    <property type="evidence" value="ECO:0007669"/>
    <property type="project" value="InterPro"/>
</dbReference>
<evidence type="ECO:0000259" key="5">
    <source>
        <dbReference type="SMART" id="SM00903"/>
    </source>
</evidence>
<evidence type="ECO:0000313" key="7">
    <source>
        <dbReference type="Proteomes" id="UP000192491"/>
    </source>
</evidence>
<dbReference type="PANTHER" id="PTHR33798:SF5">
    <property type="entry name" value="FLAVIN REDUCTASE LIKE DOMAIN-CONTAINING PROTEIN"/>
    <property type="match status" value="1"/>
</dbReference>
<reference evidence="6 7" key="1">
    <citation type="submission" date="2017-01" db="EMBL/GenBank/DDBJ databases">
        <title>Novel large sulfur bacteria in the metagenomes of groundwater-fed chemosynthetic microbial mats in the Lake Huron basin.</title>
        <authorList>
            <person name="Sharrar A.M."/>
            <person name="Flood B.E."/>
            <person name="Bailey J.V."/>
            <person name="Jones D.S."/>
            <person name="Biddanda B."/>
            <person name="Ruberg S.A."/>
            <person name="Marcus D.N."/>
            <person name="Dick G.J."/>
        </authorList>
    </citation>
    <scope>NUCLEOTIDE SEQUENCE [LARGE SCALE GENOMIC DNA]</scope>
    <source>
        <strain evidence="6">A8</strain>
    </source>
</reference>
<name>A0A1Y1Q8G3_9GAMM</name>
<accession>A0A1Y1Q8G3</accession>
<dbReference type="GO" id="GO:0016646">
    <property type="term" value="F:oxidoreductase activity, acting on the CH-NH group of donors, NAD or NADP as acceptor"/>
    <property type="evidence" value="ECO:0007669"/>
    <property type="project" value="UniProtKB-ARBA"/>
</dbReference>
<dbReference type="SMART" id="SM00903">
    <property type="entry name" value="Flavin_Reduct"/>
    <property type="match status" value="1"/>
</dbReference>
<evidence type="ECO:0000313" key="6">
    <source>
        <dbReference type="EMBL" id="OQW99512.1"/>
    </source>
</evidence>
<evidence type="ECO:0000256" key="4">
    <source>
        <dbReference type="ARBA" id="ARBA00038054"/>
    </source>
</evidence>
<dbReference type="InterPro" id="IPR002563">
    <property type="entry name" value="Flavin_Rdtase-like_dom"/>
</dbReference>
<keyword evidence="2" id="KW-0285">Flavoprotein</keyword>
<feature type="domain" description="Flavin reductase like" evidence="5">
    <location>
        <begin position="22"/>
        <end position="175"/>
    </location>
</feature>
<keyword evidence="3" id="KW-0288">FMN</keyword>
<sequence length="204" mass="21936">MYLDFSQMSSSDIYFAMTQTILPRPIAWVLSENADGGLNLAPFSYFAAVNSDPPLLSLSVGSKPDGALKDTRRNIQARKQFVVHIAHTELLDALNASAASLPEGVSEIEMLGLETVAFEGFSLPRLKDCRVAFACELYSEVPLGDGGYALLLGKIKTLYAADSIASLTEAGRFTVDAAAFQPIGRLGAGEYMHFGEVVRLKPAV</sequence>